<dbReference type="RefSeq" id="XP_014161093.1">
    <property type="nucleotide sequence ID" value="XM_014305618.1"/>
</dbReference>
<evidence type="ECO:0000313" key="4">
    <source>
        <dbReference type="EMBL" id="KNC87191.1"/>
    </source>
</evidence>
<dbReference type="PANTHER" id="PTHR43510">
    <property type="entry name" value="AMINOTRANSFERASE FUNCTION, HYPOTHETICAL (EUROFUNG)"/>
    <property type="match status" value="1"/>
</dbReference>
<organism evidence="4 5">
    <name type="scientific">Sphaeroforma arctica JP610</name>
    <dbReference type="NCBI Taxonomy" id="667725"/>
    <lineage>
        <taxon>Eukaryota</taxon>
        <taxon>Ichthyosporea</taxon>
        <taxon>Ichthyophonida</taxon>
        <taxon>Sphaeroforma</taxon>
    </lineage>
</organism>
<accession>A0A0L0GE87</accession>
<dbReference type="InterPro" id="IPR004838">
    <property type="entry name" value="NHTrfase_class1_PyrdxlP-BS"/>
</dbReference>
<dbReference type="GO" id="GO:0030170">
    <property type="term" value="F:pyridoxal phosphate binding"/>
    <property type="evidence" value="ECO:0007669"/>
    <property type="project" value="InterPro"/>
</dbReference>
<evidence type="ECO:0000259" key="3">
    <source>
        <dbReference type="Pfam" id="PF00155"/>
    </source>
</evidence>
<dbReference type="AlphaFoldDB" id="A0A0L0GE87"/>
<evidence type="ECO:0000313" key="5">
    <source>
        <dbReference type="Proteomes" id="UP000054560"/>
    </source>
</evidence>
<gene>
    <name evidence="4" type="ORF">SARC_00718</name>
</gene>
<feature type="domain" description="Aminotransferase class I/classII large" evidence="3">
    <location>
        <begin position="66"/>
        <end position="367"/>
    </location>
</feature>
<dbReference type="InterPro" id="IPR015422">
    <property type="entry name" value="PyrdxlP-dep_Trfase_small"/>
</dbReference>
<dbReference type="GO" id="GO:0003824">
    <property type="term" value="F:catalytic activity"/>
    <property type="evidence" value="ECO:0007669"/>
    <property type="project" value="InterPro"/>
</dbReference>
<keyword evidence="2" id="KW-0663">Pyridoxal phosphate</keyword>
<dbReference type="PANTHER" id="PTHR43510:SF1">
    <property type="entry name" value="AMINOTRANSFERASE FUNCTION, HYPOTHETICAL (EUROFUNG)"/>
    <property type="match status" value="1"/>
</dbReference>
<keyword evidence="5" id="KW-1185">Reference proteome</keyword>
<dbReference type="Proteomes" id="UP000054560">
    <property type="component" value="Unassembled WGS sequence"/>
</dbReference>
<dbReference type="PROSITE" id="PS00105">
    <property type="entry name" value="AA_TRANSFER_CLASS_1"/>
    <property type="match status" value="1"/>
</dbReference>
<dbReference type="Gene3D" id="3.40.640.10">
    <property type="entry name" value="Type I PLP-dependent aspartate aminotransferase-like (Major domain)"/>
    <property type="match status" value="1"/>
</dbReference>
<reference evidence="4 5" key="1">
    <citation type="submission" date="2011-02" db="EMBL/GenBank/DDBJ databases">
        <title>The Genome Sequence of Sphaeroforma arctica JP610.</title>
        <authorList>
            <consortium name="The Broad Institute Genome Sequencing Platform"/>
            <person name="Russ C."/>
            <person name="Cuomo C."/>
            <person name="Young S.K."/>
            <person name="Zeng Q."/>
            <person name="Gargeya S."/>
            <person name="Alvarado L."/>
            <person name="Berlin A."/>
            <person name="Chapman S.B."/>
            <person name="Chen Z."/>
            <person name="Freedman E."/>
            <person name="Gellesch M."/>
            <person name="Goldberg J."/>
            <person name="Griggs A."/>
            <person name="Gujja S."/>
            <person name="Heilman E."/>
            <person name="Heiman D."/>
            <person name="Howarth C."/>
            <person name="Mehta T."/>
            <person name="Neiman D."/>
            <person name="Pearson M."/>
            <person name="Roberts A."/>
            <person name="Saif S."/>
            <person name="Shea T."/>
            <person name="Shenoy N."/>
            <person name="Sisk P."/>
            <person name="Stolte C."/>
            <person name="Sykes S."/>
            <person name="White J."/>
            <person name="Yandava C."/>
            <person name="Burger G."/>
            <person name="Gray M.W."/>
            <person name="Holland P.W.H."/>
            <person name="King N."/>
            <person name="Lang F.B.F."/>
            <person name="Roger A.J."/>
            <person name="Ruiz-Trillo I."/>
            <person name="Haas B."/>
            <person name="Nusbaum C."/>
            <person name="Birren B."/>
        </authorList>
    </citation>
    <scope>NUCLEOTIDE SEQUENCE [LARGE SCALE GENOMIC DNA]</scope>
    <source>
        <strain evidence="4 5">JP610</strain>
    </source>
</reference>
<dbReference type="STRING" id="667725.A0A0L0GE87"/>
<evidence type="ECO:0000256" key="1">
    <source>
        <dbReference type="ARBA" id="ARBA00007441"/>
    </source>
</evidence>
<evidence type="ECO:0000256" key="2">
    <source>
        <dbReference type="ARBA" id="ARBA00022898"/>
    </source>
</evidence>
<dbReference type="SUPFAM" id="SSF53383">
    <property type="entry name" value="PLP-dependent transferases"/>
    <property type="match status" value="1"/>
</dbReference>
<proteinExistence type="inferred from homology"/>
<dbReference type="Pfam" id="PF00155">
    <property type="entry name" value="Aminotran_1_2"/>
    <property type="match status" value="1"/>
</dbReference>
<dbReference type="CDD" id="cd00609">
    <property type="entry name" value="AAT_like"/>
    <property type="match status" value="1"/>
</dbReference>
<sequence length="408" mass="45254">MTVRQNEVSHGLTPFRLERYFAQYEFNEGIKVLCNSDCEPYKMQEVVQMARDNNPKLADMWDNLSLGYTESGGRHELVAEIKKLYTTDPNVVVVTPEEGIYLSMRALLNKGDEIVVAFPNYQSLSEIAVAIGCDVKRWMPDFLPDGSIRFNVDALKGLVTEKTKLIVFNFPHNPSGHLLTKEEQASVIDIAKEVNAWVFSDEMYRGLEFTPEDQLPAICDLGYDRAVLLSGMSKTYALPGIRLGWIATPNAWLAAEVLTLKDYTTICPPAPSEVLGLIALTNGPAIIARNLDVIKTSLAAVQTFMDNHKDILIWKAPMSGSIGWPLIHPDAKMMVDGSPVPATARLLCDTLAEKHSILLLPGDLFVSSNLSPETAAACSQHFRFGLGRTDTVENIDLLEKVIRKVLFV</sequence>
<dbReference type="OrthoDB" id="7042322at2759"/>
<dbReference type="EMBL" id="KQ241620">
    <property type="protein sequence ID" value="KNC87191.1"/>
    <property type="molecule type" value="Genomic_DNA"/>
</dbReference>
<dbReference type="Gene3D" id="3.90.1150.10">
    <property type="entry name" value="Aspartate Aminotransferase, domain 1"/>
    <property type="match status" value="1"/>
</dbReference>
<comment type="similarity">
    <text evidence="1">Belongs to the class-I pyridoxal-phosphate-dependent aminotransferase family.</text>
</comment>
<dbReference type="GeneID" id="25901222"/>
<name>A0A0L0GE87_9EUKA</name>
<dbReference type="InterPro" id="IPR015424">
    <property type="entry name" value="PyrdxlP-dep_Trfase"/>
</dbReference>
<dbReference type="InterPro" id="IPR004839">
    <property type="entry name" value="Aminotransferase_I/II_large"/>
</dbReference>
<protein>
    <recommendedName>
        <fullName evidence="3">Aminotransferase class I/classII large domain-containing protein</fullName>
    </recommendedName>
</protein>
<dbReference type="InterPro" id="IPR015421">
    <property type="entry name" value="PyrdxlP-dep_Trfase_major"/>
</dbReference>
<dbReference type="eggNOG" id="KOG0257">
    <property type="taxonomic scope" value="Eukaryota"/>
</dbReference>